<comment type="subcellular location">
    <subcellularLocation>
        <location evidence="1">Membrane</location>
        <topology evidence="1">Multi-pass membrane protein</topology>
    </subcellularLocation>
</comment>
<dbReference type="PANTHER" id="PTHR23507">
    <property type="entry name" value="ZGC:174356"/>
    <property type="match status" value="1"/>
</dbReference>
<feature type="non-terminal residue" evidence="6">
    <location>
        <position position="337"/>
    </location>
</feature>
<dbReference type="InterPro" id="IPR036259">
    <property type="entry name" value="MFS_trans_sf"/>
</dbReference>
<evidence type="ECO:0000256" key="4">
    <source>
        <dbReference type="ARBA" id="ARBA00023136"/>
    </source>
</evidence>
<keyword evidence="3 5" id="KW-1133">Transmembrane helix</keyword>
<dbReference type="OrthoDB" id="6431684at2759"/>
<evidence type="ECO:0000256" key="2">
    <source>
        <dbReference type="ARBA" id="ARBA00022692"/>
    </source>
</evidence>
<evidence type="ECO:0000256" key="5">
    <source>
        <dbReference type="SAM" id="Phobius"/>
    </source>
</evidence>
<feature type="transmembrane region" description="Helical" evidence="5">
    <location>
        <begin position="98"/>
        <end position="124"/>
    </location>
</feature>
<dbReference type="AlphaFoldDB" id="A0A7R9MKR0"/>
<dbReference type="EMBL" id="OC940404">
    <property type="protein sequence ID" value="CAD7661925.1"/>
    <property type="molecule type" value="Genomic_DNA"/>
</dbReference>
<keyword evidence="2 5" id="KW-0812">Transmembrane</keyword>
<dbReference type="SUPFAM" id="SSF103473">
    <property type="entry name" value="MFS general substrate transporter"/>
    <property type="match status" value="1"/>
</dbReference>
<sequence>MRVEPFIFLYMFAFSLEGLTIAQLAQDKICVARYALTGDYCAQLGEMVTSDSKNRILADVTTFTLYKTLINTIPVIFWSLFLGAWADKHSNAPKFLMSIASIASCIETAPLGIFIGGSLIGNIIKGPNGQLHDYSSVFIVGFIAQVLATVWIIWIPFEKRIYSKTHKTFDKIQEICITEEVVNNNDEREPLLKKSVTFCDEIKTVEQVLDISLCEQESRCASSATLSQNSLTESAAPIAVDEVHSVIPAPDVHWYEMFKDLFDMQNVRDMWSTCTKHRADGKRKQIWILMISLTLITLTNNGSIGVLFQFVQRVFQWNPKTFSVVNASTLLMTSISV</sequence>
<proteinExistence type="predicted"/>
<organism evidence="6">
    <name type="scientific">Oppiella nova</name>
    <dbReference type="NCBI Taxonomy" id="334625"/>
    <lineage>
        <taxon>Eukaryota</taxon>
        <taxon>Metazoa</taxon>
        <taxon>Ecdysozoa</taxon>
        <taxon>Arthropoda</taxon>
        <taxon>Chelicerata</taxon>
        <taxon>Arachnida</taxon>
        <taxon>Acari</taxon>
        <taxon>Acariformes</taxon>
        <taxon>Sarcoptiformes</taxon>
        <taxon>Oribatida</taxon>
        <taxon>Brachypylina</taxon>
        <taxon>Oppioidea</taxon>
        <taxon>Oppiidae</taxon>
        <taxon>Oppiella</taxon>
    </lineage>
</organism>
<feature type="transmembrane region" description="Helical" evidence="5">
    <location>
        <begin position="286"/>
        <end position="311"/>
    </location>
</feature>
<dbReference type="GO" id="GO:0016020">
    <property type="term" value="C:membrane"/>
    <property type="evidence" value="ECO:0007669"/>
    <property type="project" value="UniProtKB-SubCell"/>
</dbReference>
<dbReference type="GO" id="GO:0022857">
    <property type="term" value="F:transmembrane transporter activity"/>
    <property type="evidence" value="ECO:0007669"/>
    <property type="project" value="TreeGrafter"/>
</dbReference>
<reference evidence="6" key="1">
    <citation type="submission" date="2020-11" db="EMBL/GenBank/DDBJ databases">
        <authorList>
            <person name="Tran Van P."/>
        </authorList>
    </citation>
    <scope>NUCLEOTIDE SEQUENCE</scope>
</reference>
<evidence type="ECO:0000313" key="7">
    <source>
        <dbReference type="Proteomes" id="UP000728032"/>
    </source>
</evidence>
<dbReference type="PANTHER" id="PTHR23507:SF1">
    <property type="entry name" value="FI18259P1-RELATED"/>
    <property type="match status" value="1"/>
</dbReference>
<dbReference type="EMBL" id="CAJPVJ010025579">
    <property type="protein sequence ID" value="CAG2179061.1"/>
    <property type="molecule type" value="Genomic_DNA"/>
</dbReference>
<gene>
    <name evidence="6" type="ORF">ONB1V03_LOCUS18485</name>
</gene>
<protein>
    <submittedName>
        <fullName evidence="6">Uncharacterized protein</fullName>
    </submittedName>
</protein>
<feature type="transmembrane region" description="Helical" evidence="5">
    <location>
        <begin position="7"/>
        <end position="25"/>
    </location>
</feature>
<evidence type="ECO:0000256" key="1">
    <source>
        <dbReference type="ARBA" id="ARBA00004141"/>
    </source>
</evidence>
<feature type="transmembrane region" description="Helical" evidence="5">
    <location>
        <begin position="136"/>
        <end position="157"/>
    </location>
</feature>
<keyword evidence="4 5" id="KW-0472">Membrane</keyword>
<accession>A0A7R9MKR0</accession>
<evidence type="ECO:0000313" key="6">
    <source>
        <dbReference type="EMBL" id="CAD7661925.1"/>
    </source>
</evidence>
<feature type="transmembrane region" description="Helical" evidence="5">
    <location>
        <begin position="68"/>
        <end position="86"/>
    </location>
</feature>
<evidence type="ECO:0000256" key="3">
    <source>
        <dbReference type="ARBA" id="ARBA00022989"/>
    </source>
</evidence>
<dbReference type="Proteomes" id="UP000728032">
    <property type="component" value="Unassembled WGS sequence"/>
</dbReference>
<name>A0A7R9MKR0_9ACAR</name>
<keyword evidence="7" id="KW-1185">Reference proteome</keyword>